<dbReference type="InterPro" id="IPR050706">
    <property type="entry name" value="Cyclic-di-GMP_PDE-like"/>
</dbReference>
<evidence type="ECO:0000313" key="5">
    <source>
        <dbReference type="Proteomes" id="UP001528672"/>
    </source>
</evidence>
<dbReference type="PANTHER" id="PTHR33121">
    <property type="entry name" value="CYCLIC DI-GMP PHOSPHODIESTERASE PDEF"/>
    <property type="match status" value="1"/>
</dbReference>
<dbReference type="NCBIfam" id="TIGR00254">
    <property type="entry name" value="GGDEF"/>
    <property type="match status" value="1"/>
</dbReference>
<dbReference type="PANTHER" id="PTHR33121:SF70">
    <property type="entry name" value="SIGNALING PROTEIN YKOW"/>
    <property type="match status" value="1"/>
</dbReference>
<proteinExistence type="predicted"/>
<feature type="domain" description="GGDEF" evidence="3">
    <location>
        <begin position="80"/>
        <end position="210"/>
    </location>
</feature>
<dbReference type="RefSeq" id="WP_273927680.1">
    <property type="nucleotide sequence ID" value="NZ_JAQSIO010000005.1"/>
</dbReference>
<dbReference type="Gene3D" id="3.20.20.450">
    <property type="entry name" value="EAL domain"/>
    <property type="match status" value="1"/>
</dbReference>
<dbReference type="Pfam" id="PF00563">
    <property type="entry name" value="EAL"/>
    <property type="match status" value="1"/>
</dbReference>
<dbReference type="InterPro" id="IPR029787">
    <property type="entry name" value="Nucleotide_cyclase"/>
</dbReference>
<evidence type="ECO:0000259" key="2">
    <source>
        <dbReference type="PROSITE" id="PS50883"/>
    </source>
</evidence>
<evidence type="ECO:0000256" key="1">
    <source>
        <dbReference type="SAM" id="Phobius"/>
    </source>
</evidence>
<dbReference type="InterPro" id="IPR001633">
    <property type="entry name" value="EAL_dom"/>
</dbReference>
<organism evidence="4 5">
    <name type="scientific">Curvibacter microcysteis</name>
    <dbReference type="NCBI Taxonomy" id="3026419"/>
    <lineage>
        <taxon>Bacteria</taxon>
        <taxon>Pseudomonadati</taxon>
        <taxon>Pseudomonadota</taxon>
        <taxon>Betaproteobacteria</taxon>
        <taxon>Burkholderiales</taxon>
        <taxon>Comamonadaceae</taxon>
        <taxon>Curvibacter</taxon>
    </lineage>
</organism>
<dbReference type="Gene3D" id="3.30.70.270">
    <property type="match status" value="1"/>
</dbReference>
<dbReference type="EMBL" id="JAQSIO010000005">
    <property type="protein sequence ID" value="MDD0815989.1"/>
    <property type="molecule type" value="Genomic_DNA"/>
</dbReference>
<dbReference type="InterPro" id="IPR000160">
    <property type="entry name" value="GGDEF_dom"/>
</dbReference>
<evidence type="ECO:0000259" key="3">
    <source>
        <dbReference type="PROSITE" id="PS50887"/>
    </source>
</evidence>
<reference evidence="4 5" key="1">
    <citation type="submission" date="2023-02" db="EMBL/GenBank/DDBJ databases">
        <title>Bacterial whole genome sequence for Curvibacter sp. HBC28.</title>
        <authorList>
            <person name="Le V."/>
            <person name="Ko S.-R."/>
            <person name="Ahn C.-Y."/>
            <person name="Oh H.-M."/>
        </authorList>
    </citation>
    <scope>NUCLEOTIDE SEQUENCE [LARGE SCALE GENOMIC DNA]</scope>
    <source>
        <strain evidence="4 5">HBC28</strain>
    </source>
</reference>
<dbReference type="Proteomes" id="UP001528672">
    <property type="component" value="Unassembled WGS sequence"/>
</dbReference>
<name>A0ABT5MJ17_9BURK</name>
<dbReference type="SMART" id="SM00052">
    <property type="entry name" value="EAL"/>
    <property type="match status" value="1"/>
</dbReference>
<evidence type="ECO:0000313" key="4">
    <source>
        <dbReference type="EMBL" id="MDD0815989.1"/>
    </source>
</evidence>
<dbReference type="InterPro" id="IPR043128">
    <property type="entry name" value="Rev_trsase/Diguanyl_cyclase"/>
</dbReference>
<keyword evidence="5" id="KW-1185">Reference proteome</keyword>
<protein>
    <submittedName>
        <fullName evidence="4">GGDEF domain-containing phosphodiesterase</fullName>
    </submittedName>
</protein>
<comment type="caution">
    <text evidence="4">The sequence shown here is derived from an EMBL/GenBank/DDBJ whole genome shotgun (WGS) entry which is preliminary data.</text>
</comment>
<dbReference type="SUPFAM" id="SSF55073">
    <property type="entry name" value="Nucleotide cyclase"/>
    <property type="match status" value="1"/>
</dbReference>
<dbReference type="Pfam" id="PF00990">
    <property type="entry name" value="GGDEF"/>
    <property type="match status" value="1"/>
</dbReference>
<dbReference type="PROSITE" id="PS50883">
    <property type="entry name" value="EAL"/>
    <property type="match status" value="1"/>
</dbReference>
<sequence>MADFQISLEILAFSLLCTFIALGLLLRERWVSRRIKAKLVTVSEEKDALSLYDANTGLLSRNGIETALRHWIERADGEGSAFCALFLNIDEFHSQNQAFGQAFGDRLLQLTGQRLESWLPDGSDLGCVNDGEFVVLLSGNSSVGLDAARQLLQKLAVPLAHEHGSTVLTCSMGVAVYPEHGARSRLLVNASIAARQVSRQGGGDFCLYDPQMSADLREQTLLVADLRQAIDKGQLELYFQPKVDAKTLHITAAEALLRWHHPERGHVSPAIFIPLAERNGLISAIGNWVIDEACRVAGHWRELGLRMRVAVNISGYQMRQEDLVERIESALSRHHLQPGRFTCEITESVAMEDTKGTQQTFERMRAMGLHVSIDDFGTGYSSLATLRRLPASELKVDRAFVSDLADSEDARSIAASIIGLAKALNFKVVAEGVETEQQSQLLMRMGCDELQGFLFSRPIPAAEMERLALAAPSETSGPGFSDSLFNATVVAELVELPKR</sequence>
<dbReference type="CDD" id="cd01949">
    <property type="entry name" value="GGDEF"/>
    <property type="match status" value="1"/>
</dbReference>
<dbReference type="SMART" id="SM00267">
    <property type="entry name" value="GGDEF"/>
    <property type="match status" value="1"/>
</dbReference>
<feature type="transmembrane region" description="Helical" evidence="1">
    <location>
        <begin position="6"/>
        <end position="26"/>
    </location>
</feature>
<feature type="domain" description="EAL" evidence="2">
    <location>
        <begin position="219"/>
        <end position="472"/>
    </location>
</feature>
<dbReference type="CDD" id="cd01948">
    <property type="entry name" value="EAL"/>
    <property type="match status" value="1"/>
</dbReference>
<keyword evidence="1" id="KW-0812">Transmembrane</keyword>
<accession>A0ABT5MJ17</accession>
<gene>
    <name evidence="4" type="ORF">PSQ39_15235</name>
</gene>
<dbReference type="InterPro" id="IPR035919">
    <property type="entry name" value="EAL_sf"/>
</dbReference>
<dbReference type="PROSITE" id="PS50887">
    <property type="entry name" value="GGDEF"/>
    <property type="match status" value="1"/>
</dbReference>
<dbReference type="SUPFAM" id="SSF141868">
    <property type="entry name" value="EAL domain-like"/>
    <property type="match status" value="1"/>
</dbReference>
<keyword evidence="1" id="KW-0472">Membrane</keyword>
<keyword evidence="1" id="KW-1133">Transmembrane helix</keyword>